<dbReference type="InterPro" id="IPR025049">
    <property type="entry name" value="Mfa-like_1"/>
</dbReference>
<dbReference type="EMBL" id="QROO01000005">
    <property type="protein sequence ID" value="RHL40287.1"/>
    <property type="molecule type" value="Genomic_DNA"/>
</dbReference>
<dbReference type="AlphaFoldDB" id="A0A1Y4VUJ0"/>
<proteinExistence type="predicted"/>
<dbReference type="PROSITE" id="PS51257">
    <property type="entry name" value="PROKAR_LIPOPROTEIN"/>
    <property type="match status" value="1"/>
</dbReference>
<dbReference type="InterPro" id="IPR042278">
    <property type="entry name" value="Mfa-like_1_N"/>
</dbReference>
<dbReference type="RefSeq" id="WP_008023403.1">
    <property type="nucleotide sequence ID" value="NZ_JAASHA010000007.1"/>
</dbReference>
<evidence type="ECO:0000313" key="7">
    <source>
        <dbReference type="Proteomes" id="UP000261210"/>
    </source>
</evidence>
<dbReference type="EMBL" id="NFLW01000003">
    <property type="protein sequence ID" value="OUQ73772.1"/>
    <property type="molecule type" value="Genomic_DNA"/>
</dbReference>
<evidence type="ECO:0000313" key="9">
    <source>
        <dbReference type="Proteomes" id="UP000474077"/>
    </source>
</evidence>
<reference evidence="6" key="1">
    <citation type="submission" date="2017-04" db="EMBL/GenBank/DDBJ databases">
        <title>Function of individual gut microbiota members based on whole genome sequencing of pure cultures obtained from chicken caecum.</title>
        <authorList>
            <person name="Medvecky M."/>
            <person name="Cejkova D."/>
            <person name="Polansky O."/>
            <person name="Karasova D."/>
            <person name="Kubasova T."/>
            <person name="Cizek A."/>
            <person name="Rychlik I."/>
        </authorList>
    </citation>
    <scope>NUCLEOTIDE SEQUENCE [LARGE SCALE GENOMIC DNA]</scope>
    <source>
        <strain evidence="6">An109</strain>
    </source>
</reference>
<reference evidence="7 8" key="3">
    <citation type="submission" date="2018-08" db="EMBL/GenBank/DDBJ databases">
        <title>A genome reference for cultivated species of the human gut microbiota.</title>
        <authorList>
            <person name="Zou Y."/>
            <person name="Xue W."/>
            <person name="Luo G."/>
        </authorList>
    </citation>
    <scope>NUCLEOTIDE SEQUENCE [LARGE SCALE GENOMIC DNA]</scope>
    <source>
        <strain evidence="5 8">AF38-2</strain>
        <strain evidence="4 7">TF10-34</strain>
    </source>
</reference>
<dbReference type="EMBL" id="QSQU01000015">
    <property type="protein sequence ID" value="RGK62103.1"/>
    <property type="molecule type" value="Genomic_DNA"/>
</dbReference>
<reference evidence="2" key="5">
    <citation type="submission" date="2023-08" db="EMBL/GenBank/DDBJ databases">
        <title>Mucin Metabolism Genes Underlie the Key Renovations of Bacteroides xylanisolvens Genomes in Captive Great Apes.</title>
        <authorList>
            <person name="Nishida A.H."/>
        </authorList>
    </citation>
    <scope>NUCLEOTIDE SEQUENCE</scope>
    <source>
        <strain evidence="2">P13.H9</strain>
    </source>
</reference>
<dbReference type="CDD" id="cd13121">
    <property type="entry name" value="BF2867_like_C"/>
    <property type="match status" value="1"/>
</dbReference>
<dbReference type="EMBL" id="WDER01000007">
    <property type="protein sequence ID" value="KAB6085796.1"/>
    <property type="molecule type" value="Genomic_DNA"/>
</dbReference>
<dbReference type="CDD" id="cd13120">
    <property type="entry name" value="BF2867_like_N"/>
    <property type="match status" value="1"/>
</dbReference>
<protein>
    <submittedName>
        <fullName evidence="1">Fimbrillin family protein</fullName>
    </submittedName>
</protein>
<dbReference type="Pfam" id="PF13149">
    <property type="entry name" value="Mfa_like_1"/>
    <property type="match status" value="1"/>
</dbReference>
<name>A0A1Y4VUJ0_9BACE</name>
<gene>
    <name evidence="3" type="ORF">B5E52_02790</name>
    <name evidence="5" type="ORF">DW027_04850</name>
    <name evidence="4" type="ORF">DXD03_12060</name>
    <name evidence="1" type="ORF">GA560_04410</name>
    <name evidence="2" type="ORF">LD004_16815</name>
</gene>
<dbReference type="Proteomes" id="UP000284495">
    <property type="component" value="Unassembled WGS sequence"/>
</dbReference>
<evidence type="ECO:0000313" key="2">
    <source>
        <dbReference type="EMBL" id="MCA4705267.1"/>
    </source>
</evidence>
<evidence type="ECO:0000313" key="5">
    <source>
        <dbReference type="EMBL" id="RHL40287.1"/>
    </source>
</evidence>
<dbReference type="EMBL" id="JAIWYE010000029">
    <property type="protein sequence ID" value="MCA4705267.1"/>
    <property type="molecule type" value="Genomic_DNA"/>
</dbReference>
<dbReference type="Proteomes" id="UP001198461">
    <property type="component" value="Unassembled WGS sequence"/>
</dbReference>
<dbReference type="Proteomes" id="UP000474077">
    <property type="component" value="Unassembled WGS sequence"/>
</dbReference>
<evidence type="ECO:0000313" key="8">
    <source>
        <dbReference type="Proteomes" id="UP000284495"/>
    </source>
</evidence>
<evidence type="ECO:0000313" key="1">
    <source>
        <dbReference type="EMBL" id="KAB6085796.1"/>
    </source>
</evidence>
<dbReference type="Proteomes" id="UP000261210">
    <property type="component" value="Unassembled WGS sequence"/>
</dbReference>
<reference evidence="3" key="2">
    <citation type="journal article" date="2018" name="BMC Genomics">
        <title>Whole genome sequencing and function prediction of 133 gut anaerobes isolated from chicken caecum in pure cultures.</title>
        <authorList>
            <person name="Medvecky M."/>
            <person name="Cejkova D."/>
            <person name="Polansky O."/>
            <person name="Karasova D."/>
            <person name="Kubasova T."/>
            <person name="Cizek A."/>
            <person name="Rychlik I."/>
        </authorList>
    </citation>
    <scope>NUCLEOTIDE SEQUENCE</scope>
    <source>
        <strain evidence="3">An109</strain>
    </source>
</reference>
<reference evidence="1 9" key="4">
    <citation type="journal article" date="2019" name="Nat. Med.">
        <title>A library of human gut bacterial isolates paired with longitudinal multiomics data enables mechanistic microbiome research.</title>
        <authorList>
            <person name="Poyet M."/>
            <person name="Groussin M."/>
            <person name="Gibbons S.M."/>
            <person name="Avila-Pacheco J."/>
            <person name="Jiang X."/>
            <person name="Kearney S.M."/>
            <person name="Perrotta A.R."/>
            <person name="Berdy B."/>
            <person name="Zhao S."/>
            <person name="Lieberman T.D."/>
            <person name="Swanson P.K."/>
            <person name="Smith M."/>
            <person name="Roesemann S."/>
            <person name="Alexander J.E."/>
            <person name="Rich S.A."/>
            <person name="Livny J."/>
            <person name="Vlamakis H."/>
            <person name="Clish C."/>
            <person name="Bullock K."/>
            <person name="Deik A."/>
            <person name="Scott J."/>
            <person name="Pierce K.A."/>
            <person name="Xavier R.J."/>
            <person name="Alm E.J."/>
        </authorList>
    </citation>
    <scope>NUCLEOTIDE SEQUENCE [LARGE SCALE GENOMIC DNA]</scope>
    <source>
        <strain evidence="1 9">BIOML-A73</strain>
    </source>
</reference>
<evidence type="ECO:0000313" key="4">
    <source>
        <dbReference type="EMBL" id="RGK62103.1"/>
    </source>
</evidence>
<comment type="caution">
    <text evidence="3">The sequence shown here is derived from an EMBL/GenBank/DDBJ whole genome shotgun (WGS) entry which is preliminary data.</text>
</comment>
<accession>A0A1Y4VUJ0</accession>
<evidence type="ECO:0000313" key="3">
    <source>
        <dbReference type="EMBL" id="OUQ73772.1"/>
    </source>
</evidence>
<evidence type="ECO:0000313" key="6">
    <source>
        <dbReference type="Proteomes" id="UP000196036"/>
    </source>
</evidence>
<sequence length="332" mass="36528">MKKILLAVTAALAITGCSQNEEFENAGQNAVINFESIVSNATRATEMKLDELKTQGFHVYAYNTGDAVVGTGTLNKSIMENEPVSWNSGDNKWTSNNAYYWPSQGKIQFFAYSSSRSLTLTATDTDQYPTLVNYQIADTAPNQEDLLVAKVTDKTKADLSVNFTFSHVLTQIQFAIKSKLDDKLTYTVSKIEINGVNDKGTYKYADNVWTSLEGSATYIYPLDDITTTNNAVQGTTSKNIGTESLMLLPQTLTTRKMLVSYNVTDKNGDEVYTTGATPKEVDLKDAIWGVGKSIRYTLSLTNDAATIGWDVTDVDKWADEDNQEKDPVAPAV</sequence>
<organism evidence="3 6">
    <name type="scientific">Bacteroides xylanisolvens</name>
    <dbReference type="NCBI Taxonomy" id="371601"/>
    <lineage>
        <taxon>Bacteria</taxon>
        <taxon>Pseudomonadati</taxon>
        <taxon>Bacteroidota</taxon>
        <taxon>Bacteroidia</taxon>
        <taxon>Bacteroidales</taxon>
        <taxon>Bacteroidaceae</taxon>
        <taxon>Bacteroides</taxon>
    </lineage>
</organism>
<dbReference type="Proteomes" id="UP000196036">
    <property type="component" value="Unassembled WGS sequence"/>
</dbReference>
<dbReference type="Gene3D" id="2.60.40.2620">
    <property type="entry name" value="Fimbrillin-like"/>
    <property type="match status" value="1"/>
</dbReference>